<comment type="subcellular location">
    <subcellularLocation>
        <location evidence="1">Membrane</location>
    </subcellularLocation>
</comment>
<dbReference type="GO" id="GO:0046872">
    <property type="term" value="F:metal ion binding"/>
    <property type="evidence" value="ECO:0007669"/>
    <property type="project" value="UniProtKB-KW"/>
</dbReference>
<feature type="transmembrane region" description="Helical" evidence="9">
    <location>
        <begin position="28"/>
        <end position="50"/>
    </location>
</feature>
<feature type="region of interest" description="Disordered" evidence="8">
    <location>
        <begin position="1"/>
        <end position="20"/>
    </location>
</feature>
<keyword evidence="2" id="KW-0349">Heme</keyword>
<gene>
    <name evidence="10" type="ORF">HNR67_003509</name>
</gene>
<evidence type="ECO:0000256" key="2">
    <source>
        <dbReference type="ARBA" id="ARBA00022617"/>
    </source>
</evidence>
<name>A0A7W7FST3_9PSEU</name>
<dbReference type="AlphaFoldDB" id="A0A7W7FST3"/>
<feature type="transmembrane region" description="Helical" evidence="9">
    <location>
        <begin position="174"/>
        <end position="192"/>
    </location>
</feature>
<dbReference type="CDD" id="cd03498">
    <property type="entry name" value="SQR_TypeB_2_TM"/>
    <property type="match status" value="1"/>
</dbReference>
<dbReference type="InterPro" id="IPR034804">
    <property type="entry name" value="SQR/QFR_C/D"/>
</dbReference>
<feature type="transmembrane region" description="Helical" evidence="9">
    <location>
        <begin position="213"/>
        <end position="235"/>
    </location>
</feature>
<reference evidence="10 11" key="1">
    <citation type="submission" date="2020-08" db="EMBL/GenBank/DDBJ databases">
        <title>Sequencing the genomes of 1000 actinobacteria strains.</title>
        <authorList>
            <person name="Klenk H.-P."/>
        </authorList>
    </citation>
    <scope>NUCLEOTIDE SEQUENCE [LARGE SCALE GENOMIC DNA]</scope>
    <source>
        <strain evidence="10 11">DSM 44230</strain>
    </source>
</reference>
<evidence type="ECO:0000313" key="10">
    <source>
        <dbReference type="EMBL" id="MBB4677391.1"/>
    </source>
</evidence>
<dbReference type="Pfam" id="PF01127">
    <property type="entry name" value="Sdh_cyt"/>
    <property type="match status" value="1"/>
</dbReference>
<evidence type="ECO:0000256" key="1">
    <source>
        <dbReference type="ARBA" id="ARBA00004370"/>
    </source>
</evidence>
<keyword evidence="11" id="KW-1185">Reference proteome</keyword>
<keyword evidence="6" id="KW-0408">Iron</keyword>
<feature type="transmembrane region" description="Helical" evidence="9">
    <location>
        <begin position="84"/>
        <end position="105"/>
    </location>
</feature>
<dbReference type="NCBIfam" id="TIGR02046">
    <property type="entry name" value="sdhC_b558_fam"/>
    <property type="match status" value="1"/>
</dbReference>
<dbReference type="GO" id="GO:0016020">
    <property type="term" value="C:membrane"/>
    <property type="evidence" value="ECO:0007669"/>
    <property type="project" value="UniProtKB-SubCell"/>
</dbReference>
<evidence type="ECO:0000256" key="8">
    <source>
        <dbReference type="SAM" id="MobiDB-lite"/>
    </source>
</evidence>
<organism evidence="10 11">
    <name type="scientific">Crossiella cryophila</name>
    <dbReference type="NCBI Taxonomy" id="43355"/>
    <lineage>
        <taxon>Bacteria</taxon>
        <taxon>Bacillati</taxon>
        <taxon>Actinomycetota</taxon>
        <taxon>Actinomycetes</taxon>
        <taxon>Pseudonocardiales</taxon>
        <taxon>Pseudonocardiaceae</taxon>
        <taxon>Crossiella</taxon>
    </lineage>
</organism>
<proteinExistence type="predicted"/>
<comment type="caution">
    <text evidence="10">The sequence shown here is derived from an EMBL/GenBank/DDBJ whole genome shotgun (WGS) entry which is preliminary data.</text>
</comment>
<keyword evidence="3 9" id="KW-0812">Transmembrane</keyword>
<evidence type="ECO:0000256" key="6">
    <source>
        <dbReference type="ARBA" id="ARBA00023004"/>
    </source>
</evidence>
<evidence type="ECO:0000256" key="4">
    <source>
        <dbReference type="ARBA" id="ARBA00022723"/>
    </source>
</evidence>
<feature type="transmembrane region" description="Helical" evidence="9">
    <location>
        <begin position="133"/>
        <end position="154"/>
    </location>
</feature>
<protein>
    <submittedName>
        <fullName evidence="10">Succinate dehydrogenase / fumarate reductase cytochrome b subunit</fullName>
    </submittedName>
</protein>
<keyword evidence="5 9" id="KW-1133">Transmembrane helix</keyword>
<evidence type="ECO:0000256" key="9">
    <source>
        <dbReference type="SAM" id="Phobius"/>
    </source>
</evidence>
<dbReference type="InterPro" id="IPR011138">
    <property type="entry name" value="Cytochrome_b-558"/>
</dbReference>
<sequence length="241" mass="26689">MAVPSLTTAVPPRTPTGRVRRSPRISSVILKAVMAVTGLALFGFVVAHMVGNLKIFFGAESFDSYARFLRTVGEPLIPERGLLWIMRIGLLVAVFAHIVAATMLARRARRARPVRYHHRSKVQGSYAARTMRWGGVIIALFVLYHLMDLTLLWLNPHGVHGEAYNNVTSDFQRWPVVLVYTLAVLTLGFHLRHGVWSALRSLGRGRARTEARLRLIALTVAVLICAGYLSVPFAVLTGLVS</sequence>
<dbReference type="EMBL" id="JACHMH010000001">
    <property type="protein sequence ID" value="MBB4677391.1"/>
    <property type="molecule type" value="Genomic_DNA"/>
</dbReference>
<evidence type="ECO:0000256" key="5">
    <source>
        <dbReference type="ARBA" id="ARBA00022989"/>
    </source>
</evidence>
<dbReference type="SUPFAM" id="SSF81343">
    <property type="entry name" value="Fumarate reductase respiratory complex transmembrane subunits"/>
    <property type="match status" value="1"/>
</dbReference>
<dbReference type="Gene3D" id="1.20.1300.10">
    <property type="entry name" value="Fumarate reductase/succinate dehydrogenase, transmembrane subunit"/>
    <property type="match status" value="1"/>
</dbReference>
<keyword evidence="4" id="KW-0479">Metal-binding</keyword>
<dbReference type="Proteomes" id="UP000533598">
    <property type="component" value="Unassembled WGS sequence"/>
</dbReference>
<accession>A0A7W7FST3</accession>
<keyword evidence="7 9" id="KW-0472">Membrane</keyword>
<dbReference type="RefSeq" id="WP_185003347.1">
    <property type="nucleotide sequence ID" value="NZ_BAAAUI010000035.1"/>
</dbReference>
<evidence type="ECO:0000256" key="3">
    <source>
        <dbReference type="ARBA" id="ARBA00022692"/>
    </source>
</evidence>
<dbReference type="InterPro" id="IPR000701">
    <property type="entry name" value="SuccDH_FuR_B_TM-su"/>
</dbReference>
<feature type="compositionally biased region" description="Low complexity" evidence="8">
    <location>
        <begin position="7"/>
        <end position="17"/>
    </location>
</feature>
<evidence type="ECO:0000313" key="11">
    <source>
        <dbReference type="Proteomes" id="UP000533598"/>
    </source>
</evidence>
<evidence type="ECO:0000256" key="7">
    <source>
        <dbReference type="ARBA" id="ARBA00023136"/>
    </source>
</evidence>